<reference evidence="2" key="1">
    <citation type="submission" date="2016-10" db="EMBL/GenBank/DDBJ databases">
        <authorList>
            <person name="Varghese N."/>
            <person name="Submissions S."/>
        </authorList>
    </citation>
    <scope>NUCLEOTIDE SEQUENCE [LARGE SCALE GENOMIC DNA]</scope>
    <source>
        <strain evidence="2">SP</strain>
    </source>
</reference>
<name>A0A1H3PGE5_9BACI</name>
<sequence>MMKLWFRKISVILITFMTLGVFIPPTYLDAHAERNEVVSSTGDVGDVSPTVPEIVEEEDGETAEADSADADTGTSLLTMFKAQAAEQTLYKLGPKIFRQVEADVTETIVPNIQEVIQMLLLEAGEEEFQYYGISQQPAQGYGERIFSLYDHRSQEEIARFDVRRDNRPRDGYWFHFHYHLSADNFEEHYQIGDVYWDKNTPPKWMSS</sequence>
<proteinExistence type="predicted"/>
<accession>A0A1H3PGE5</accession>
<dbReference type="EMBL" id="FNPI01000005">
    <property type="protein sequence ID" value="SDY99479.1"/>
    <property type="molecule type" value="Genomic_DNA"/>
</dbReference>
<evidence type="ECO:0000313" key="2">
    <source>
        <dbReference type="Proteomes" id="UP000198935"/>
    </source>
</evidence>
<dbReference type="STRING" id="1503961.SAMN05421736_10520"/>
<organism evidence="1 2">
    <name type="scientific">Evansella caseinilytica</name>
    <dbReference type="NCBI Taxonomy" id="1503961"/>
    <lineage>
        <taxon>Bacteria</taxon>
        <taxon>Bacillati</taxon>
        <taxon>Bacillota</taxon>
        <taxon>Bacilli</taxon>
        <taxon>Bacillales</taxon>
        <taxon>Bacillaceae</taxon>
        <taxon>Evansella</taxon>
    </lineage>
</organism>
<dbReference type="Pfam" id="PF14005">
    <property type="entry name" value="YpjP"/>
    <property type="match status" value="1"/>
</dbReference>
<evidence type="ECO:0000313" key="1">
    <source>
        <dbReference type="EMBL" id="SDY99479.1"/>
    </source>
</evidence>
<gene>
    <name evidence="1" type="ORF">SAMN05421736_10520</name>
</gene>
<dbReference type="InterPro" id="IPR025616">
    <property type="entry name" value="YpjP"/>
</dbReference>
<keyword evidence="2" id="KW-1185">Reference proteome</keyword>
<dbReference type="AlphaFoldDB" id="A0A1H3PGE5"/>
<dbReference type="Proteomes" id="UP000198935">
    <property type="component" value="Unassembled WGS sequence"/>
</dbReference>
<protein>
    <submittedName>
        <fullName evidence="1">YpjP-like protein</fullName>
    </submittedName>
</protein>